<evidence type="ECO:0000256" key="2">
    <source>
        <dbReference type="ARBA" id="ARBA00022737"/>
    </source>
</evidence>
<dbReference type="AlphaFoldDB" id="A0A7R8VDX1"/>
<evidence type="ECO:0000259" key="7">
    <source>
        <dbReference type="PROSITE" id="PS50103"/>
    </source>
</evidence>
<keyword evidence="1 6" id="KW-0479">Metal-binding</keyword>
<accession>A0A7R8VDX1</accession>
<dbReference type="PROSITE" id="PS50103">
    <property type="entry name" value="ZF_C3H1"/>
    <property type="match status" value="1"/>
</dbReference>
<feature type="domain" description="C3H1-type" evidence="7">
    <location>
        <begin position="36"/>
        <end position="64"/>
    </location>
</feature>
<reference evidence="8" key="1">
    <citation type="submission" date="2020-11" db="EMBL/GenBank/DDBJ databases">
        <authorList>
            <person name="Tran Van P."/>
        </authorList>
    </citation>
    <scope>NUCLEOTIDE SEQUENCE</scope>
</reference>
<organism evidence="8">
    <name type="scientific">Timema douglasi</name>
    <name type="common">Walking stick</name>
    <dbReference type="NCBI Taxonomy" id="61478"/>
    <lineage>
        <taxon>Eukaryota</taxon>
        <taxon>Metazoa</taxon>
        <taxon>Ecdysozoa</taxon>
        <taxon>Arthropoda</taxon>
        <taxon>Hexapoda</taxon>
        <taxon>Insecta</taxon>
        <taxon>Pterygota</taxon>
        <taxon>Neoptera</taxon>
        <taxon>Polyneoptera</taxon>
        <taxon>Phasmatodea</taxon>
        <taxon>Timematodea</taxon>
        <taxon>Timematoidea</taxon>
        <taxon>Timematidae</taxon>
        <taxon>Timema</taxon>
    </lineage>
</organism>
<dbReference type="Pfam" id="PF22628">
    <property type="entry name" value="zf-CCCH_10"/>
    <property type="match status" value="1"/>
</dbReference>
<evidence type="ECO:0000256" key="1">
    <source>
        <dbReference type="ARBA" id="ARBA00022723"/>
    </source>
</evidence>
<name>A0A7R8VDX1_TIMDO</name>
<sequence length="564" mass="63268">MENLRDIALTSGTATLHPLLSPGQVQLSKVMDGSSWLHVQVCLDFLRGTCTFSETQCNFAHPQPHIKVRNNHINACYDNIKGTCNRIRPPCKYFHPPDHIKEELVVAGRQHLALKKALIQKMAACDPGQPFNTEEVFEGETKSCKPEIAMPNVQKREPEEESENKLNTKRCRYVEPSKKRMKEFIDQNPVEMGDTMSLVRVVSALLRRGNSSLMFKTPESLCPVEPIFVAGIETAIVHAYSQRSFSESNLFSLTKIALKLVLLLGVLTIEDFVGWVDLAGTNVPMKNAPLCFGTKVDEGQVEIFTGKESTVAPAIKNAFKAFQNFVKTSGKPLWDPRTSTGFWQGVSLRCNSAGEVMLHATVMGSSTAESKEIMEELTPKLTQFFSWGRGQPSKVVTIGISIIPDEEDVPHLVMGKGYLDEVVMNMRLRLFRQTFMWNSHTGMNDVCEILAKICSSQRIFQVLQLGCNPGLFGHYLARFCETVHGIDERPIVDAAAITAQENEIFNCHYRDGDAWKVLPNLEFELKHGGDTLAILHDESCHIWRLPPHPFLHLKIEVVTKVVCF</sequence>
<dbReference type="Gene3D" id="2.40.50.1070">
    <property type="match status" value="1"/>
</dbReference>
<feature type="zinc finger region" description="C3H1-type" evidence="6">
    <location>
        <begin position="36"/>
        <end position="64"/>
    </location>
</feature>
<dbReference type="GO" id="GO:0008270">
    <property type="term" value="F:zinc ion binding"/>
    <property type="evidence" value="ECO:0007669"/>
    <property type="project" value="UniProtKB-KW"/>
</dbReference>
<comment type="similarity">
    <text evidence="5">Belongs to the muscleblind family.</text>
</comment>
<keyword evidence="4 6" id="KW-0862">Zinc</keyword>
<dbReference type="GO" id="GO:0043484">
    <property type="term" value="P:regulation of RNA splicing"/>
    <property type="evidence" value="ECO:0007669"/>
    <property type="project" value="TreeGrafter"/>
</dbReference>
<dbReference type="PANTHER" id="PTHR12675">
    <property type="entry name" value="MUSCLEBLIND-LIKE PROTEIN"/>
    <property type="match status" value="1"/>
</dbReference>
<evidence type="ECO:0000256" key="5">
    <source>
        <dbReference type="ARBA" id="ARBA00038226"/>
    </source>
</evidence>
<dbReference type="Gene3D" id="3.30.1370.210">
    <property type="match status" value="1"/>
</dbReference>
<dbReference type="GO" id="GO:0003723">
    <property type="term" value="F:RNA binding"/>
    <property type="evidence" value="ECO:0007669"/>
    <property type="project" value="TreeGrafter"/>
</dbReference>
<evidence type="ECO:0000256" key="3">
    <source>
        <dbReference type="ARBA" id="ARBA00022771"/>
    </source>
</evidence>
<keyword evidence="3 6" id="KW-0863">Zinc-finger</keyword>
<dbReference type="SUPFAM" id="SSF53335">
    <property type="entry name" value="S-adenosyl-L-methionine-dependent methyltransferases"/>
    <property type="match status" value="1"/>
</dbReference>
<evidence type="ECO:0000256" key="4">
    <source>
        <dbReference type="ARBA" id="ARBA00022833"/>
    </source>
</evidence>
<dbReference type="InterPro" id="IPR029063">
    <property type="entry name" value="SAM-dependent_MTases_sf"/>
</dbReference>
<dbReference type="PANTHER" id="PTHR12675:SF12">
    <property type="entry name" value="PROTEIN MUSCLEBLIND"/>
    <property type="match status" value="1"/>
</dbReference>
<evidence type="ECO:0000313" key="8">
    <source>
        <dbReference type="EMBL" id="CAD7195999.1"/>
    </source>
</evidence>
<keyword evidence="2" id="KW-0677">Repeat</keyword>
<gene>
    <name evidence="8" type="ORF">TDIB3V08_LOCUS2362</name>
</gene>
<proteinExistence type="inferred from homology"/>
<evidence type="ECO:0000256" key="6">
    <source>
        <dbReference type="PROSITE-ProRule" id="PRU00723"/>
    </source>
</evidence>
<protein>
    <recommendedName>
        <fullName evidence="7">C3H1-type domain-containing protein</fullName>
    </recommendedName>
</protein>
<dbReference type="GO" id="GO:0005737">
    <property type="term" value="C:cytoplasm"/>
    <property type="evidence" value="ECO:0007669"/>
    <property type="project" value="TreeGrafter"/>
</dbReference>
<dbReference type="InterPro" id="IPR000571">
    <property type="entry name" value="Znf_CCCH"/>
</dbReference>
<dbReference type="EMBL" id="OA564971">
    <property type="protein sequence ID" value="CAD7195999.1"/>
    <property type="molecule type" value="Genomic_DNA"/>
</dbReference>
<dbReference type="SMART" id="SM00356">
    <property type="entry name" value="ZnF_C3H1"/>
    <property type="match status" value="2"/>
</dbReference>
<dbReference type="InterPro" id="IPR054429">
    <property type="entry name" value="Znf-CCCH_Muscleblind-like"/>
</dbReference>
<dbReference type="GO" id="GO:0005654">
    <property type="term" value="C:nucleoplasm"/>
    <property type="evidence" value="ECO:0007669"/>
    <property type="project" value="TreeGrafter"/>
</dbReference>
<dbReference type="Gene3D" id="3.40.50.150">
    <property type="entry name" value="Vaccinia Virus protein VP39"/>
    <property type="match status" value="1"/>
</dbReference>